<dbReference type="EMBL" id="JAGTXB010000002">
    <property type="protein sequence ID" value="MBS0026838.1"/>
    <property type="molecule type" value="Genomic_DNA"/>
</dbReference>
<dbReference type="SUPFAM" id="SSF51905">
    <property type="entry name" value="FAD/NAD(P)-binding domain"/>
    <property type="match status" value="1"/>
</dbReference>
<accession>A0ABS5IV58</accession>
<reference evidence="2 3" key="1">
    <citation type="submission" date="2021-04" db="EMBL/GenBank/DDBJ databases">
        <title>Chitinophaga sp. nov., isolated from the rhizosphere soil.</title>
        <authorList>
            <person name="He S."/>
        </authorList>
    </citation>
    <scope>NUCLEOTIDE SEQUENCE [LARGE SCALE GENOMIC DNA]</scope>
    <source>
        <strain evidence="2 3">2R12</strain>
    </source>
</reference>
<dbReference type="Pfam" id="PF01266">
    <property type="entry name" value="DAO"/>
    <property type="match status" value="1"/>
</dbReference>
<evidence type="ECO:0000259" key="1">
    <source>
        <dbReference type="Pfam" id="PF01266"/>
    </source>
</evidence>
<comment type="caution">
    <text evidence="2">The sequence shown here is derived from an EMBL/GenBank/DDBJ whole genome shotgun (WGS) entry which is preliminary data.</text>
</comment>
<evidence type="ECO:0000313" key="2">
    <source>
        <dbReference type="EMBL" id="MBS0026838.1"/>
    </source>
</evidence>
<sequence length="382" mass="42242">MLSYWEKQSLLQYDYIIIGSGIVGLSAAISLKERAPQSRVMVLEREVLPTGASTKNAGFACIGSLTEILADLQTMSAEAVLNLVNLRLSGLRLLRRRLGDERIAYRENGSFELIGTREEWALHQIATVNNMLGNLFDGQPAFTRTDKQIAPFGFSPRHIKALIRNNFEGELHTGKMMRALIDTAINMGVEIKTGCPVSHIDDFHTGVNVIVPHHTLKEDIVFTARKVLVCTNAFTKQLLPEEEVTPGRGQVLITAPVKDLPFKGVFHLSEGYYYFRELDGRVLLGGGRQLDFAGETTTEFHFNDRIQHELEQLLHTVILPGREATIADRWTGIMAFGKTKQPLVKAHSKNVVMGVRMGGMGVAIGSIVGDQIAMMAMDAANN</sequence>
<dbReference type="Gene3D" id="3.30.9.10">
    <property type="entry name" value="D-Amino Acid Oxidase, subunit A, domain 2"/>
    <property type="match status" value="1"/>
</dbReference>
<dbReference type="InterPro" id="IPR006076">
    <property type="entry name" value="FAD-dep_OxRdtase"/>
</dbReference>
<protein>
    <submittedName>
        <fullName evidence="2">FAD-binding oxidoreductase</fullName>
    </submittedName>
</protein>
<keyword evidence="3" id="KW-1185">Reference proteome</keyword>
<name>A0ABS5IV58_9BACT</name>
<dbReference type="InterPro" id="IPR036188">
    <property type="entry name" value="FAD/NAD-bd_sf"/>
</dbReference>
<proteinExistence type="predicted"/>
<organism evidence="2 3">
    <name type="scientific">Chitinophaga hostae</name>
    <dbReference type="NCBI Taxonomy" id="2831022"/>
    <lineage>
        <taxon>Bacteria</taxon>
        <taxon>Pseudomonadati</taxon>
        <taxon>Bacteroidota</taxon>
        <taxon>Chitinophagia</taxon>
        <taxon>Chitinophagales</taxon>
        <taxon>Chitinophagaceae</taxon>
        <taxon>Chitinophaga</taxon>
    </lineage>
</organism>
<dbReference type="PANTHER" id="PTHR13847">
    <property type="entry name" value="SARCOSINE DEHYDROGENASE-RELATED"/>
    <property type="match status" value="1"/>
</dbReference>
<evidence type="ECO:0000313" key="3">
    <source>
        <dbReference type="Proteomes" id="UP000676386"/>
    </source>
</evidence>
<dbReference type="Gene3D" id="3.50.50.60">
    <property type="entry name" value="FAD/NAD(P)-binding domain"/>
    <property type="match status" value="1"/>
</dbReference>
<dbReference type="PANTHER" id="PTHR13847:SF281">
    <property type="entry name" value="FAD DEPENDENT OXIDOREDUCTASE DOMAIN-CONTAINING PROTEIN"/>
    <property type="match status" value="1"/>
</dbReference>
<dbReference type="Proteomes" id="UP000676386">
    <property type="component" value="Unassembled WGS sequence"/>
</dbReference>
<dbReference type="RefSeq" id="WP_211971937.1">
    <property type="nucleotide sequence ID" value="NZ_CBFHAM010000112.1"/>
</dbReference>
<gene>
    <name evidence="2" type="ORF">KE626_05920</name>
</gene>
<feature type="domain" description="FAD dependent oxidoreductase" evidence="1">
    <location>
        <begin position="14"/>
        <end position="373"/>
    </location>
</feature>